<comment type="caution">
    <text evidence="3">The sequence shown here is derived from an EMBL/GenBank/DDBJ whole genome shotgun (WGS) entry which is preliminary data.</text>
</comment>
<evidence type="ECO:0000313" key="3">
    <source>
        <dbReference type="EMBL" id="TDU39463.1"/>
    </source>
</evidence>
<dbReference type="RefSeq" id="WP_133757542.1">
    <property type="nucleotide sequence ID" value="NZ_SOBW01000008.1"/>
</dbReference>
<gene>
    <name evidence="3" type="ORF">BXY82_1487</name>
</gene>
<comment type="similarity">
    <text evidence="1">Belongs to the universal stress protein A family.</text>
</comment>
<sequence>MKNILLLTDFSDPSKNAISYALKLFEKEKCTFHLLYVQDSKSYITDDVIVQASSSLYESLVNKNRLKLIDYVANLESEFQSDNFSFKVSVDYDFLITAVKQLVKTKNITLIVMGTNGATGANEVVFGSNTINVIRKVMCTTLVIPQKYVYQQPPKAMLLALDRSDQLKGTYIKTLKKFIVAHQLALHVIRLDSEMGHKDLKVADIQELDLLVKDTNYHYYLIEHVPMVYAVSTYLQTNSIDIVGLVAQQESFLERLFVGSATTEITKHAQFPILVFHP</sequence>
<dbReference type="PRINTS" id="PR01438">
    <property type="entry name" value="UNVRSLSTRESS"/>
</dbReference>
<organism evidence="3 4">
    <name type="scientific">Gelidibacter sediminis</name>
    <dbReference type="NCBI Taxonomy" id="1608710"/>
    <lineage>
        <taxon>Bacteria</taxon>
        <taxon>Pseudomonadati</taxon>
        <taxon>Bacteroidota</taxon>
        <taxon>Flavobacteriia</taxon>
        <taxon>Flavobacteriales</taxon>
        <taxon>Flavobacteriaceae</taxon>
        <taxon>Gelidibacter</taxon>
    </lineage>
</organism>
<dbReference type="Proteomes" id="UP000294689">
    <property type="component" value="Unassembled WGS sequence"/>
</dbReference>
<dbReference type="AlphaFoldDB" id="A0A4R7PWZ0"/>
<dbReference type="Gene3D" id="3.40.50.12370">
    <property type="match status" value="1"/>
</dbReference>
<dbReference type="PANTHER" id="PTHR46268:SF22">
    <property type="entry name" value="SENSOR PROTEIN KDPD-RELATED"/>
    <property type="match status" value="1"/>
</dbReference>
<evidence type="ECO:0000256" key="1">
    <source>
        <dbReference type="ARBA" id="ARBA00008791"/>
    </source>
</evidence>
<proteinExistence type="inferred from homology"/>
<evidence type="ECO:0000313" key="4">
    <source>
        <dbReference type="Proteomes" id="UP000294689"/>
    </source>
</evidence>
<dbReference type="CDD" id="cd00293">
    <property type="entry name" value="USP-like"/>
    <property type="match status" value="1"/>
</dbReference>
<name>A0A4R7PWZ0_9FLAO</name>
<dbReference type="InterPro" id="IPR006016">
    <property type="entry name" value="UspA"/>
</dbReference>
<dbReference type="InterPro" id="IPR006015">
    <property type="entry name" value="Universal_stress_UspA"/>
</dbReference>
<feature type="domain" description="UspA" evidence="2">
    <location>
        <begin position="1"/>
        <end position="145"/>
    </location>
</feature>
<dbReference type="EMBL" id="SOBW01000008">
    <property type="protein sequence ID" value="TDU39463.1"/>
    <property type="molecule type" value="Genomic_DNA"/>
</dbReference>
<evidence type="ECO:0000259" key="2">
    <source>
        <dbReference type="Pfam" id="PF00582"/>
    </source>
</evidence>
<protein>
    <submittedName>
        <fullName evidence="3">Nucleotide-binding universal stress UspA family protein</fullName>
    </submittedName>
</protein>
<dbReference type="PANTHER" id="PTHR46268">
    <property type="entry name" value="STRESS RESPONSE PROTEIN NHAX"/>
    <property type="match status" value="1"/>
</dbReference>
<keyword evidence="4" id="KW-1185">Reference proteome</keyword>
<dbReference type="SUPFAM" id="SSF52402">
    <property type="entry name" value="Adenine nucleotide alpha hydrolases-like"/>
    <property type="match status" value="2"/>
</dbReference>
<reference evidence="3 4" key="1">
    <citation type="submission" date="2019-03" db="EMBL/GenBank/DDBJ databases">
        <title>Genomic Encyclopedia of Archaeal and Bacterial Type Strains, Phase II (KMG-II): from individual species to whole genera.</title>
        <authorList>
            <person name="Goeker M."/>
        </authorList>
    </citation>
    <scope>NUCLEOTIDE SEQUENCE [LARGE SCALE GENOMIC DNA]</scope>
    <source>
        <strain evidence="3 4">DSM 28135</strain>
    </source>
</reference>
<dbReference type="Pfam" id="PF00582">
    <property type="entry name" value="Usp"/>
    <property type="match status" value="1"/>
</dbReference>
<accession>A0A4R7PWZ0</accession>
<dbReference type="OrthoDB" id="9788959at2"/>